<organism evidence="1">
    <name type="scientific">Pseudogymnoascus destructans</name>
    <dbReference type="NCBI Taxonomy" id="655981"/>
    <lineage>
        <taxon>Eukaryota</taxon>
        <taxon>Fungi</taxon>
        <taxon>Dikarya</taxon>
        <taxon>Ascomycota</taxon>
        <taxon>Pezizomycotina</taxon>
        <taxon>Leotiomycetes</taxon>
        <taxon>Thelebolales</taxon>
        <taxon>Thelebolaceae</taxon>
        <taxon>Pseudogymnoascus</taxon>
    </lineage>
</organism>
<name>A0A177AIH6_9PEZI</name>
<dbReference type="Proteomes" id="UP000077154">
    <property type="component" value="Unassembled WGS sequence"/>
</dbReference>
<sequence length="93" mass="10285">MAKERIDLLQRAVSSVLAALQMPDFRSQTYDATYNQEPNNNREGLTELPNIGSLNPINCNGFKKPETDIDVEDSGYAIGPKNPTKITCRNASI</sequence>
<reference evidence="1" key="1">
    <citation type="submission" date="2016-03" db="EMBL/GenBank/DDBJ databases">
        <title>Updated assembly of Pseudogymnoascus destructans, the fungus causing white-nose syndrome of bats.</title>
        <authorList>
            <person name="Palmer J.M."/>
            <person name="Drees K.P."/>
            <person name="Foster J.T."/>
            <person name="Lindner D.L."/>
        </authorList>
    </citation>
    <scope>NUCLEOTIDE SEQUENCE [LARGE SCALE GENOMIC DNA]</scope>
    <source>
        <strain evidence="1">20631-21</strain>
    </source>
</reference>
<dbReference type="RefSeq" id="XP_024326875.1">
    <property type="nucleotide sequence ID" value="XM_024465681.1"/>
</dbReference>
<dbReference type="AlphaFoldDB" id="A0A177AIH6"/>
<dbReference type="EMBL" id="KV441389">
    <property type="protein sequence ID" value="OAF61600.1"/>
    <property type="molecule type" value="Genomic_DNA"/>
</dbReference>
<proteinExistence type="predicted"/>
<gene>
    <name evidence="1" type="ORF">VC83_02011</name>
</gene>
<evidence type="ECO:0000313" key="1">
    <source>
        <dbReference type="EMBL" id="OAF61600.1"/>
    </source>
</evidence>
<accession>A0A177AIH6</accession>
<protein>
    <submittedName>
        <fullName evidence="1">Uncharacterized protein</fullName>
    </submittedName>
</protein>
<dbReference type="GeneID" id="36285097"/>